<gene>
    <name evidence="1" type="ORF">K504DRAFT_227520</name>
</gene>
<protein>
    <submittedName>
        <fullName evidence="1">Uncharacterized protein</fullName>
    </submittedName>
</protein>
<keyword evidence="2" id="KW-1185">Reference proteome</keyword>
<sequence length="73" mass="8383">MKHGQFFSDCLRDGGLCMRVYVSFSFSSSSLYLGIQNHEAELEVLCRVSFSVLLTLWCMCVADPSPKLYRYVF</sequence>
<organism evidence="1 2">
    <name type="scientific">Pleomassaria siparia CBS 279.74</name>
    <dbReference type="NCBI Taxonomy" id="1314801"/>
    <lineage>
        <taxon>Eukaryota</taxon>
        <taxon>Fungi</taxon>
        <taxon>Dikarya</taxon>
        <taxon>Ascomycota</taxon>
        <taxon>Pezizomycotina</taxon>
        <taxon>Dothideomycetes</taxon>
        <taxon>Pleosporomycetidae</taxon>
        <taxon>Pleosporales</taxon>
        <taxon>Pleomassariaceae</taxon>
        <taxon>Pleomassaria</taxon>
    </lineage>
</organism>
<dbReference type="Proteomes" id="UP000799428">
    <property type="component" value="Unassembled WGS sequence"/>
</dbReference>
<proteinExistence type="predicted"/>
<evidence type="ECO:0000313" key="1">
    <source>
        <dbReference type="EMBL" id="KAF2711706.1"/>
    </source>
</evidence>
<dbReference type="AlphaFoldDB" id="A0A6G1KFM6"/>
<accession>A0A6G1KFM6</accession>
<evidence type="ECO:0000313" key="2">
    <source>
        <dbReference type="Proteomes" id="UP000799428"/>
    </source>
</evidence>
<reference evidence="1" key="1">
    <citation type="journal article" date="2020" name="Stud. Mycol.">
        <title>101 Dothideomycetes genomes: a test case for predicting lifestyles and emergence of pathogens.</title>
        <authorList>
            <person name="Haridas S."/>
            <person name="Albert R."/>
            <person name="Binder M."/>
            <person name="Bloem J."/>
            <person name="Labutti K."/>
            <person name="Salamov A."/>
            <person name="Andreopoulos B."/>
            <person name="Baker S."/>
            <person name="Barry K."/>
            <person name="Bills G."/>
            <person name="Bluhm B."/>
            <person name="Cannon C."/>
            <person name="Castanera R."/>
            <person name="Culley D."/>
            <person name="Daum C."/>
            <person name="Ezra D."/>
            <person name="Gonzalez J."/>
            <person name="Henrissat B."/>
            <person name="Kuo A."/>
            <person name="Liang C."/>
            <person name="Lipzen A."/>
            <person name="Lutzoni F."/>
            <person name="Magnuson J."/>
            <person name="Mondo S."/>
            <person name="Nolan M."/>
            <person name="Ohm R."/>
            <person name="Pangilinan J."/>
            <person name="Park H.-J."/>
            <person name="Ramirez L."/>
            <person name="Alfaro M."/>
            <person name="Sun H."/>
            <person name="Tritt A."/>
            <person name="Yoshinaga Y."/>
            <person name="Zwiers L.-H."/>
            <person name="Turgeon B."/>
            <person name="Goodwin S."/>
            <person name="Spatafora J."/>
            <person name="Crous P."/>
            <person name="Grigoriev I."/>
        </authorList>
    </citation>
    <scope>NUCLEOTIDE SEQUENCE</scope>
    <source>
        <strain evidence="1">CBS 279.74</strain>
    </source>
</reference>
<dbReference type="EMBL" id="MU005767">
    <property type="protein sequence ID" value="KAF2711706.1"/>
    <property type="molecule type" value="Genomic_DNA"/>
</dbReference>
<name>A0A6G1KFM6_9PLEO</name>